<keyword evidence="1" id="KW-0449">Lipoprotein</keyword>
<proteinExistence type="predicted"/>
<protein>
    <submittedName>
        <fullName evidence="1">Lipoprotein</fullName>
    </submittedName>
</protein>
<dbReference type="Pfam" id="PF07759">
    <property type="entry name" value="DUF1615"/>
    <property type="match status" value="1"/>
</dbReference>
<evidence type="ECO:0000313" key="1">
    <source>
        <dbReference type="EMBL" id="VDZ95613.1"/>
    </source>
</evidence>
<dbReference type="InterPro" id="IPR011673">
    <property type="entry name" value="DUF1615"/>
</dbReference>
<reference evidence="1 2" key="1">
    <citation type="submission" date="2018-12" db="EMBL/GenBank/DDBJ databases">
        <authorList>
            <consortium name="Pathogen Informatics"/>
        </authorList>
    </citation>
    <scope>NUCLEOTIDE SEQUENCE [LARGE SCALE GENOMIC DNA]</scope>
    <source>
        <strain evidence="1 2">NCTC129</strain>
    </source>
</reference>
<dbReference type="EMBL" id="LR134140">
    <property type="protein sequence ID" value="VDZ95613.1"/>
    <property type="molecule type" value="Genomic_DNA"/>
</dbReference>
<organism evidence="1 2">
    <name type="scientific">Salmonella enterica I</name>
    <dbReference type="NCBI Taxonomy" id="59201"/>
    <lineage>
        <taxon>Bacteria</taxon>
        <taxon>Pseudomonadati</taxon>
        <taxon>Pseudomonadota</taxon>
        <taxon>Gammaproteobacteria</taxon>
        <taxon>Enterobacterales</taxon>
        <taxon>Enterobacteriaceae</taxon>
        <taxon>Salmonella</taxon>
    </lineage>
</organism>
<sequence length="74" mass="8682">MKFAANWRKAIAWRLKKTALYKKVYKLAEAKTGKTLAREMLPGIQLESPKITRKLTTAWFAKRVDERRARCMGR</sequence>
<dbReference type="Proteomes" id="UP000282086">
    <property type="component" value="Chromosome"/>
</dbReference>
<accession>A0A447MX26</accession>
<name>A0A447MX26_SALET</name>
<dbReference type="AlphaFoldDB" id="A0A447MX26"/>
<evidence type="ECO:0000313" key="2">
    <source>
        <dbReference type="Proteomes" id="UP000282086"/>
    </source>
</evidence>
<gene>
    <name evidence="1" type="primary">yaiW_1</name>
    <name evidence="1" type="ORF">NCTC129_01739</name>
</gene>